<dbReference type="Proteomes" id="UP001500751">
    <property type="component" value="Unassembled WGS sequence"/>
</dbReference>
<gene>
    <name evidence="2" type="ORF">GCM10009839_17370</name>
</gene>
<feature type="compositionally biased region" description="Acidic residues" evidence="1">
    <location>
        <begin position="24"/>
        <end position="52"/>
    </location>
</feature>
<evidence type="ECO:0000256" key="1">
    <source>
        <dbReference type="SAM" id="MobiDB-lite"/>
    </source>
</evidence>
<name>A0ABN2TTH3_9ACTN</name>
<evidence type="ECO:0000313" key="2">
    <source>
        <dbReference type="EMBL" id="GAA2021040.1"/>
    </source>
</evidence>
<comment type="caution">
    <text evidence="2">The sequence shown here is derived from an EMBL/GenBank/DDBJ whole genome shotgun (WGS) entry which is preliminary data.</text>
</comment>
<protein>
    <submittedName>
        <fullName evidence="2">Uncharacterized protein</fullName>
    </submittedName>
</protein>
<feature type="compositionally biased region" description="Pro residues" evidence="1">
    <location>
        <begin position="54"/>
        <end position="66"/>
    </location>
</feature>
<reference evidence="2 3" key="1">
    <citation type="journal article" date="2019" name="Int. J. Syst. Evol. Microbiol.">
        <title>The Global Catalogue of Microorganisms (GCM) 10K type strain sequencing project: providing services to taxonomists for standard genome sequencing and annotation.</title>
        <authorList>
            <consortium name="The Broad Institute Genomics Platform"/>
            <consortium name="The Broad Institute Genome Sequencing Center for Infectious Disease"/>
            <person name="Wu L."/>
            <person name="Ma J."/>
        </authorList>
    </citation>
    <scope>NUCLEOTIDE SEQUENCE [LARGE SCALE GENOMIC DNA]</scope>
    <source>
        <strain evidence="2 3">JCM 16014</strain>
    </source>
</reference>
<keyword evidence="3" id="KW-1185">Reference proteome</keyword>
<evidence type="ECO:0000313" key="3">
    <source>
        <dbReference type="Proteomes" id="UP001500751"/>
    </source>
</evidence>
<dbReference type="EMBL" id="BAAAQN010000007">
    <property type="protein sequence ID" value="GAA2021040.1"/>
    <property type="molecule type" value="Genomic_DNA"/>
</dbReference>
<organism evidence="2 3">
    <name type="scientific">Catenulispora yoronensis</name>
    <dbReference type="NCBI Taxonomy" id="450799"/>
    <lineage>
        <taxon>Bacteria</taxon>
        <taxon>Bacillati</taxon>
        <taxon>Actinomycetota</taxon>
        <taxon>Actinomycetes</taxon>
        <taxon>Catenulisporales</taxon>
        <taxon>Catenulisporaceae</taxon>
        <taxon>Catenulispora</taxon>
    </lineage>
</organism>
<sequence length="120" mass="11808">MVVGNTFVCGRVPGSTVGVGEGGAEGEDDAAEGEDAEAGTAGEADDPEEAAAPDEPPAAPDEPPAAPDEATDAACGLDDPPHPAPAAATTMAVATAPSTLRVLTEGIRTQPFSSTSHRRS</sequence>
<accession>A0ABN2TTH3</accession>
<proteinExistence type="predicted"/>
<feature type="region of interest" description="Disordered" evidence="1">
    <location>
        <begin position="1"/>
        <end position="89"/>
    </location>
</feature>